<dbReference type="InterPro" id="IPR020843">
    <property type="entry name" value="ER"/>
</dbReference>
<dbReference type="SUPFAM" id="SSF50129">
    <property type="entry name" value="GroES-like"/>
    <property type="match status" value="1"/>
</dbReference>
<evidence type="ECO:0000313" key="5">
    <source>
        <dbReference type="Proteomes" id="UP000183982"/>
    </source>
</evidence>
<keyword evidence="2" id="KW-0479">Metal-binding</keyword>
<comment type="similarity">
    <text evidence="2">Belongs to the zinc-containing alcohol dehydrogenase family. Quinone oxidoreductase subfamily.</text>
</comment>
<dbReference type="Gene3D" id="3.90.180.10">
    <property type="entry name" value="Medium-chain alcohol dehydrogenases, catalytic domain"/>
    <property type="match status" value="1"/>
</dbReference>
<dbReference type="InterPro" id="IPR011032">
    <property type="entry name" value="GroES-like_sf"/>
</dbReference>
<dbReference type="GO" id="GO:0016491">
    <property type="term" value="F:oxidoreductase activity"/>
    <property type="evidence" value="ECO:0007669"/>
    <property type="project" value="UniProtKB-KW"/>
</dbReference>
<dbReference type="InterPro" id="IPR036291">
    <property type="entry name" value="NAD(P)-bd_dom_sf"/>
</dbReference>
<gene>
    <name evidence="4" type="ORF">SAMN05444000_12343</name>
</gene>
<dbReference type="InterPro" id="IPR014182">
    <property type="entry name" value="ADH_Zn_typ-1"/>
</dbReference>
<dbReference type="EMBL" id="FQZQ01000023">
    <property type="protein sequence ID" value="SHK24555.1"/>
    <property type="molecule type" value="Genomic_DNA"/>
</dbReference>
<proteinExistence type="inferred from homology"/>
<evidence type="ECO:0000256" key="1">
    <source>
        <dbReference type="ARBA" id="ARBA00022857"/>
    </source>
</evidence>
<dbReference type="AlphaFoldDB" id="A0A1M6QWI4"/>
<dbReference type="RefSeq" id="WP_073255539.1">
    <property type="nucleotide sequence ID" value="NZ_FQZQ01000023.1"/>
</dbReference>
<dbReference type="SMART" id="SM00829">
    <property type="entry name" value="PKS_ER"/>
    <property type="match status" value="1"/>
</dbReference>
<evidence type="ECO:0000313" key="4">
    <source>
        <dbReference type="EMBL" id="SHK24555.1"/>
    </source>
</evidence>
<evidence type="ECO:0000256" key="2">
    <source>
        <dbReference type="RuleBase" id="RU364000"/>
    </source>
</evidence>
<feature type="domain" description="Enoyl reductase (ER)" evidence="3">
    <location>
        <begin position="5"/>
        <end position="334"/>
    </location>
</feature>
<dbReference type="Pfam" id="PF13602">
    <property type="entry name" value="ADH_zinc_N_2"/>
    <property type="match status" value="1"/>
</dbReference>
<dbReference type="OrthoDB" id="9785812at2"/>
<dbReference type="CDD" id="cd08252">
    <property type="entry name" value="AL_MDR"/>
    <property type="match status" value="1"/>
</dbReference>
<dbReference type="Pfam" id="PF08240">
    <property type="entry name" value="ADH_N"/>
    <property type="match status" value="1"/>
</dbReference>
<dbReference type="GO" id="GO:0008270">
    <property type="term" value="F:zinc ion binding"/>
    <property type="evidence" value="ECO:0007669"/>
    <property type="project" value="InterPro"/>
</dbReference>
<accession>A0A1M6QWI4</accession>
<evidence type="ECO:0000259" key="3">
    <source>
        <dbReference type="SMART" id="SM00829"/>
    </source>
</evidence>
<name>A0A1M6QWI4_9RHOB</name>
<keyword evidence="2" id="KW-0862">Zinc</keyword>
<dbReference type="Proteomes" id="UP000183982">
    <property type="component" value="Unassembled WGS sequence"/>
</dbReference>
<protein>
    <recommendedName>
        <fullName evidence="2">Zinc-type alcohol dehydrogenase-like protein</fullName>
    </recommendedName>
</protein>
<dbReference type="SUPFAM" id="SSF51735">
    <property type="entry name" value="NAD(P)-binding Rossmann-fold domains"/>
    <property type="match status" value="1"/>
</dbReference>
<keyword evidence="2" id="KW-0560">Oxidoreductase</keyword>
<dbReference type="PANTHER" id="PTHR44154:SF1">
    <property type="entry name" value="QUINONE OXIDOREDUCTASE"/>
    <property type="match status" value="1"/>
</dbReference>
<dbReference type="InterPro" id="IPR051603">
    <property type="entry name" value="Zinc-ADH_QOR/CCCR"/>
</dbReference>
<reference evidence="5" key="1">
    <citation type="submission" date="2016-11" db="EMBL/GenBank/DDBJ databases">
        <authorList>
            <person name="Varghese N."/>
            <person name="Submissions S."/>
        </authorList>
    </citation>
    <scope>NUCLEOTIDE SEQUENCE [LARGE SCALE GENOMIC DNA]</scope>
    <source>
        <strain evidence="5">DSM 100564</strain>
    </source>
</reference>
<dbReference type="STRING" id="1470563.SAMN05444000_12343"/>
<keyword evidence="5" id="KW-1185">Reference proteome</keyword>
<dbReference type="PANTHER" id="PTHR44154">
    <property type="entry name" value="QUINONE OXIDOREDUCTASE"/>
    <property type="match status" value="1"/>
</dbReference>
<organism evidence="4 5">
    <name type="scientific">Shimia gijangensis</name>
    <dbReference type="NCBI Taxonomy" id="1470563"/>
    <lineage>
        <taxon>Bacteria</taxon>
        <taxon>Pseudomonadati</taxon>
        <taxon>Pseudomonadota</taxon>
        <taxon>Alphaproteobacteria</taxon>
        <taxon>Rhodobacterales</taxon>
        <taxon>Roseobacteraceae</taxon>
    </lineage>
</organism>
<dbReference type="Gene3D" id="3.40.50.720">
    <property type="entry name" value="NAD(P)-binding Rossmann-like Domain"/>
    <property type="match status" value="1"/>
</dbReference>
<dbReference type="InterPro" id="IPR013154">
    <property type="entry name" value="ADH-like_N"/>
</dbReference>
<dbReference type="NCBIfam" id="TIGR02817">
    <property type="entry name" value="adh_fam_1"/>
    <property type="match status" value="1"/>
</dbReference>
<sequence>MKTIGFIKSLKIEEADSLFEVDQPMPELKQQDVLVRIEAISINPADAKIRIRSAAEQPHDEPKILGYDAVGVIEKLGPDVAGFKEGDRVWYAGDVNRPGSYAEYQAVDHRIIAKAPVGVAPTSSASMPLVSLTAWEILFDRLQVPLDDSSSSLLIIGGAGGVGSVTTQLARALTQLQVVATASRPESSDWCRKMGAHEVVDHRDLVQNFRATDREFAEFIVQYADLAQHWDAMCELVAPQGRIGTIVETSEKIDISALQGKSAALMWELMFTRTLFGTADIANQGHILDRVARLVEDGTIQTTQTRVLTGLSAETLKTAHEIIESGTMIGKLVVDFTK</sequence>
<keyword evidence="1" id="KW-0521">NADP</keyword>